<keyword evidence="3 6" id="KW-1133">Transmembrane helix</keyword>
<evidence type="ECO:0000313" key="8">
    <source>
        <dbReference type="EMBL" id="EFR00223.1"/>
    </source>
</evidence>
<evidence type="ECO:0000256" key="2">
    <source>
        <dbReference type="ARBA" id="ARBA00022692"/>
    </source>
</evidence>
<dbReference type="AlphaFoldDB" id="E4URL3"/>
<gene>
    <name evidence="8" type="ORF">MGYG_03226</name>
</gene>
<dbReference type="eggNOG" id="KOG0254">
    <property type="taxonomic scope" value="Eukaryota"/>
</dbReference>
<dbReference type="Gene3D" id="1.20.1720.10">
    <property type="entry name" value="Multidrug resistance protein D"/>
    <property type="match status" value="1"/>
</dbReference>
<evidence type="ECO:0000259" key="7">
    <source>
        <dbReference type="PROSITE" id="PS50850"/>
    </source>
</evidence>
<feature type="transmembrane region" description="Helical" evidence="6">
    <location>
        <begin position="84"/>
        <end position="109"/>
    </location>
</feature>
<keyword evidence="2 6" id="KW-0812">Transmembrane</keyword>
<dbReference type="Gene3D" id="1.20.1250.20">
    <property type="entry name" value="MFS general substrate transporter like domains"/>
    <property type="match status" value="1"/>
</dbReference>
<dbReference type="Pfam" id="PF07690">
    <property type="entry name" value="MFS_1"/>
    <property type="match status" value="1"/>
</dbReference>
<dbReference type="GeneID" id="10031015"/>
<feature type="transmembrane region" description="Helical" evidence="6">
    <location>
        <begin position="483"/>
        <end position="503"/>
    </location>
</feature>
<dbReference type="EMBL" id="DS989823">
    <property type="protein sequence ID" value="EFR00223.1"/>
    <property type="molecule type" value="Genomic_DNA"/>
</dbReference>
<feature type="transmembrane region" description="Helical" evidence="6">
    <location>
        <begin position="238"/>
        <end position="260"/>
    </location>
</feature>
<sequence length="583" mass="63164">MAPAKAQSVDEETPLLRSGTDDDYPGFDIARVQSIISVDGIEPTITTLIAPDNGNSCCANNDGTTEDQKTEGHPHFINVTQKEFWSIFAGILFAWLIAMFDSTLMASIHPAITSHFNAANSASWLSTVFLLTSTAFQPVFGRISDVFGRRPVYLFAVAVFFITTAWCATAQSISSFIAARAFCGLGAGGVVSAGMIISSDLVRIEYRGMYQSYINLCNGIGSSLGVACGGYIADTLGWRAAFGIQLPFIFVYLIISYFVVPDSLGPQLARNEGWTLMQAVKTLDITGSFLLITGVTSLLLTLNLGGNILPWSHPIIVVSLVVFCVCLIPFLAVEARAKRPVMPLPLLSTFPQANLILSNFFGTMVINTILFNMPLFFQAVKLESLTSSGLRILASSLAIMGSSVFTGFFITWSGRLKPMLIIGFAFFILSCVVTGSMNRDTPGWLAMLFLLPSGFGQGFAMPTTLVSTLAVSPQAEQAVTTTTLSLFRSLGSVFGVSVSSWTLQNALIYYLTQAVTGPDRQAIIKRVRQSITEIRLLDPMHQGQVIQAYEQALRLTFIVGVAWASMSLLLVLPVKLTRLTRKA</sequence>
<dbReference type="HOGENOM" id="CLU_000960_22_3_1"/>
<comment type="subcellular location">
    <subcellularLocation>
        <location evidence="1">Membrane</location>
        <topology evidence="1">Multi-pass membrane protein</topology>
    </subcellularLocation>
</comment>
<evidence type="ECO:0000256" key="5">
    <source>
        <dbReference type="SAM" id="MobiDB-lite"/>
    </source>
</evidence>
<feature type="transmembrane region" description="Helical" evidence="6">
    <location>
        <begin position="311"/>
        <end position="333"/>
    </location>
</feature>
<name>E4URL3_ARTGP</name>
<dbReference type="FunCoup" id="E4URL3">
    <property type="interactions" value="28"/>
</dbReference>
<dbReference type="GO" id="GO:0015174">
    <property type="term" value="F:basic amino acid transmembrane transporter activity"/>
    <property type="evidence" value="ECO:0007669"/>
    <property type="project" value="TreeGrafter"/>
</dbReference>
<feature type="transmembrane region" description="Helical" evidence="6">
    <location>
        <begin position="121"/>
        <end position="140"/>
    </location>
</feature>
<dbReference type="Proteomes" id="UP000002669">
    <property type="component" value="Unassembled WGS sequence"/>
</dbReference>
<evidence type="ECO:0000256" key="4">
    <source>
        <dbReference type="ARBA" id="ARBA00023136"/>
    </source>
</evidence>
<feature type="transmembrane region" description="Helical" evidence="6">
    <location>
        <begin position="177"/>
        <end position="201"/>
    </location>
</feature>
<dbReference type="OMA" id="YINLCLG"/>
<accession>E4URL3</accession>
<organism evidence="9">
    <name type="scientific">Arthroderma gypseum (strain ATCC MYA-4604 / CBS 118893)</name>
    <name type="common">Microsporum gypseum</name>
    <dbReference type="NCBI Taxonomy" id="535722"/>
    <lineage>
        <taxon>Eukaryota</taxon>
        <taxon>Fungi</taxon>
        <taxon>Dikarya</taxon>
        <taxon>Ascomycota</taxon>
        <taxon>Pezizomycotina</taxon>
        <taxon>Eurotiomycetes</taxon>
        <taxon>Eurotiomycetidae</taxon>
        <taxon>Onygenales</taxon>
        <taxon>Arthrodermataceae</taxon>
        <taxon>Nannizzia</taxon>
    </lineage>
</organism>
<feature type="transmembrane region" description="Helical" evidence="6">
    <location>
        <begin position="419"/>
        <end position="437"/>
    </location>
</feature>
<feature type="transmembrane region" description="Helical" evidence="6">
    <location>
        <begin position="213"/>
        <end position="232"/>
    </location>
</feature>
<dbReference type="InterPro" id="IPR036259">
    <property type="entry name" value="MFS_trans_sf"/>
</dbReference>
<evidence type="ECO:0000256" key="3">
    <source>
        <dbReference type="ARBA" id="ARBA00022989"/>
    </source>
</evidence>
<evidence type="ECO:0000256" key="6">
    <source>
        <dbReference type="SAM" id="Phobius"/>
    </source>
</evidence>
<evidence type="ECO:0000313" key="9">
    <source>
        <dbReference type="Proteomes" id="UP000002669"/>
    </source>
</evidence>
<dbReference type="PROSITE" id="PS50850">
    <property type="entry name" value="MFS"/>
    <property type="match status" value="1"/>
</dbReference>
<dbReference type="VEuPathDB" id="FungiDB:MGYG_03226"/>
<dbReference type="RefSeq" id="XP_003175705.1">
    <property type="nucleotide sequence ID" value="XM_003175657.1"/>
</dbReference>
<keyword evidence="9" id="KW-1185">Reference proteome</keyword>
<protein>
    <submittedName>
        <fullName evidence="8">Multidrug resistance protein fnx1</fullName>
    </submittedName>
</protein>
<feature type="region of interest" description="Disordered" evidence="5">
    <location>
        <begin position="1"/>
        <end position="22"/>
    </location>
</feature>
<proteinExistence type="predicted"/>
<dbReference type="SUPFAM" id="SSF103473">
    <property type="entry name" value="MFS general substrate transporter"/>
    <property type="match status" value="1"/>
</dbReference>
<feature type="transmembrane region" description="Helical" evidence="6">
    <location>
        <begin position="389"/>
        <end position="412"/>
    </location>
</feature>
<feature type="transmembrane region" description="Helical" evidence="6">
    <location>
        <begin position="552"/>
        <end position="572"/>
    </location>
</feature>
<keyword evidence="4 6" id="KW-0472">Membrane</keyword>
<feature type="transmembrane region" description="Helical" evidence="6">
    <location>
        <begin position="285"/>
        <end position="305"/>
    </location>
</feature>
<dbReference type="PANTHER" id="PTHR23501">
    <property type="entry name" value="MAJOR FACILITATOR SUPERFAMILY"/>
    <property type="match status" value="1"/>
</dbReference>
<feature type="transmembrane region" description="Helical" evidence="6">
    <location>
        <begin position="152"/>
        <end position="171"/>
    </location>
</feature>
<feature type="transmembrane region" description="Helical" evidence="6">
    <location>
        <begin position="443"/>
        <end position="471"/>
    </location>
</feature>
<reference evidence="9" key="1">
    <citation type="journal article" date="2012" name="MBio">
        <title>Comparative genome analysis of Trichophyton rubrum and related dermatophytes reveals candidate genes involved in infection.</title>
        <authorList>
            <person name="Martinez D.A."/>
            <person name="Oliver B.G."/>
            <person name="Graeser Y."/>
            <person name="Goldberg J.M."/>
            <person name="Li W."/>
            <person name="Martinez-Rossi N.M."/>
            <person name="Monod M."/>
            <person name="Shelest E."/>
            <person name="Barton R.C."/>
            <person name="Birch E."/>
            <person name="Brakhage A.A."/>
            <person name="Chen Z."/>
            <person name="Gurr S.J."/>
            <person name="Heiman D."/>
            <person name="Heitman J."/>
            <person name="Kosti I."/>
            <person name="Rossi A."/>
            <person name="Saif S."/>
            <person name="Samalova M."/>
            <person name="Saunders C.W."/>
            <person name="Shea T."/>
            <person name="Summerbell R.C."/>
            <person name="Xu J."/>
            <person name="Young S."/>
            <person name="Zeng Q."/>
            <person name="Birren B.W."/>
            <person name="Cuomo C.A."/>
            <person name="White T.C."/>
        </authorList>
    </citation>
    <scope>NUCLEOTIDE SEQUENCE [LARGE SCALE GENOMIC DNA]</scope>
    <source>
        <strain evidence="9">ATCC MYA-4604 / CBS 118893</strain>
    </source>
</reference>
<dbReference type="GO" id="GO:0000329">
    <property type="term" value="C:fungal-type vacuole membrane"/>
    <property type="evidence" value="ECO:0007669"/>
    <property type="project" value="TreeGrafter"/>
</dbReference>
<dbReference type="InParanoid" id="E4URL3"/>
<dbReference type="InterPro" id="IPR011701">
    <property type="entry name" value="MFS"/>
</dbReference>
<dbReference type="PANTHER" id="PTHR23501:SF67">
    <property type="entry name" value="MFS MULTIDRUG EFFLUX TRANSPORTER (EUROFUNG)"/>
    <property type="match status" value="1"/>
</dbReference>
<dbReference type="InterPro" id="IPR020846">
    <property type="entry name" value="MFS_dom"/>
</dbReference>
<dbReference type="FunFam" id="1.20.1720.10:FF:000024">
    <property type="entry name" value="MFS multidrug transporter, putative"/>
    <property type="match status" value="1"/>
</dbReference>
<feature type="transmembrane region" description="Helical" evidence="6">
    <location>
        <begin position="354"/>
        <end position="377"/>
    </location>
</feature>
<evidence type="ECO:0000256" key="1">
    <source>
        <dbReference type="ARBA" id="ARBA00004141"/>
    </source>
</evidence>
<feature type="domain" description="Major facilitator superfamily (MFS) profile" evidence="7">
    <location>
        <begin position="87"/>
        <end position="579"/>
    </location>
</feature>
<dbReference type="OrthoDB" id="419537at2759"/>